<organism evidence="2">
    <name type="scientific">Lepidosiren paradoxus</name>
    <name type="common">South American lungfish</name>
    <dbReference type="NCBI Taxonomy" id="7883"/>
    <lineage>
        <taxon>Eukaryota</taxon>
        <taxon>Metazoa</taxon>
        <taxon>Chordata</taxon>
        <taxon>Craniata</taxon>
        <taxon>Vertebrata</taxon>
        <taxon>Euteleostomi</taxon>
        <taxon>Dipnomorpha</taxon>
        <taxon>Ceratodontiformes</taxon>
        <taxon>Lepidosirenoidei</taxon>
        <taxon>Lepidosirenidae</taxon>
        <taxon>Lepidosiren</taxon>
    </lineage>
</organism>
<feature type="compositionally biased region" description="Acidic residues" evidence="1">
    <location>
        <begin position="33"/>
        <end position="46"/>
    </location>
</feature>
<feature type="region of interest" description="Disordered" evidence="1">
    <location>
        <begin position="243"/>
        <end position="277"/>
    </location>
</feature>
<feature type="region of interest" description="Disordered" evidence="1">
    <location>
        <begin position="1"/>
        <end position="47"/>
    </location>
</feature>
<evidence type="ECO:0000313" key="2">
    <source>
        <dbReference type="EMBL" id="AQN80504.1"/>
    </source>
</evidence>
<reference evidence="2" key="1">
    <citation type="journal article" date="2016" name="Nat. Commun.">
        <title>Tetrapod limb and sarcopterygian fin regeneration share a core genetic programme.</title>
        <authorList>
            <person name="Nogueira A.F."/>
            <person name="Costa C.M."/>
            <person name="Lorena J."/>
            <person name="Moreira R.N."/>
            <person name="Frota-Lima G.N."/>
            <person name="Furtado C."/>
            <person name="Robinson M."/>
            <person name="Amemiya C.T."/>
            <person name="Darnet S."/>
            <person name="Schneider I."/>
        </authorList>
    </citation>
    <scope>NUCLEOTIDE SEQUENCE</scope>
</reference>
<feature type="region of interest" description="Disordered" evidence="1">
    <location>
        <begin position="295"/>
        <end position="318"/>
    </location>
</feature>
<gene>
    <name evidence="2" type="ORF">c28232_g1_i1</name>
</gene>
<feature type="compositionally biased region" description="Polar residues" evidence="1">
    <location>
        <begin position="264"/>
        <end position="277"/>
    </location>
</feature>
<evidence type="ECO:0000256" key="1">
    <source>
        <dbReference type="SAM" id="MobiDB-lite"/>
    </source>
</evidence>
<name>A0A1S5VGV5_LEPPA</name>
<dbReference type="AlphaFoldDB" id="A0A1S5VGV5"/>
<feature type="region of interest" description="Disordered" evidence="1">
    <location>
        <begin position="614"/>
        <end position="634"/>
    </location>
</feature>
<feature type="compositionally biased region" description="Basic and acidic residues" evidence="1">
    <location>
        <begin position="1"/>
        <end position="16"/>
    </location>
</feature>
<feature type="region of interest" description="Disordered" evidence="1">
    <location>
        <begin position="737"/>
        <end position="757"/>
    </location>
</feature>
<feature type="compositionally biased region" description="Basic and acidic residues" evidence="1">
    <location>
        <begin position="614"/>
        <end position="629"/>
    </location>
</feature>
<protein>
    <submittedName>
        <fullName evidence="2">Uncharacterized protein</fullName>
    </submittedName>
</protein>
<sequence>MASDKETDKPRARMEVDIPSEAFDVSGNRLTLTEDEEEEEESEGESLDLSFALVQPDNTNRLLCQAIYPSSGTLDNEAAKHQTVKECPVSNSQKNSYEKIIVISHTSKTHVHDLEGDMDKTELCRIIKSVEMDCEENSSNLKSSDRKRSSDTEVSTESPEGLKIPKGDLHLMKAFDLSSATRSKGNDFKDSSMSYFEGMKKDKWTESKQSAIISDTLVTHKVDVENKLGSLTDFKTMYGKNKEEFEENSSLPVEEISSRKNSENEQSSIDLDGQTIDNISVETSREQKLDLHKMLEKKDVDSEGLPSPSRESEGMTSSLIESNTGVSNFRKNGKATDLVGIIKATVNKYEEYAHSFDTGLASESVCETSISTVNPDTPVALSVGSQAELKMSILSKNRAFEEEEDTKCVPSSNKDLDIMWTATAEVVAIESETLVTHNSNLGTELEKPDHLSKLSNVVETQCEENLHLYGKYLNRGPGGTAEVTITGSATLMAYKADMDSEEGKKIDVNMANETSEDNAESLPFSGRQFRSHELDNRNGIPLLFMVDKVNVENRVEKMFSLQDISKVKDKDYSESFHSSNENSEMSQNFKTERKPTITDAVSTPVVVLQSTDGKSSDLSRLNETRKENNTECSLLSDGDSVREQYMPFKSVALPFSVTSTSGENVPHSYFHNNDTNVQMHVETVYEMLLDDEHYTSQKDQESLLSSQKCFIVDKAVFPFEETDVESKTEKVLDLSKADKSMKEDHDENVSDDQDLETKRNYVTEDDIGLLGGLIGEDDLLQKMEQKLCNRR</sequence>
<proteinExistence type="evidence at transcript level"/>
<dbReference type="EMBL" id="KX534211">
    <property type="protein sequence ID" value="AQN80504.1"/>
    <property type="molecule type" value="mRNA"/>
</dbReference>
<feature type="region of interest" description="Disordered" evidence="1">
    <location>
        <begin position="135"/>
        <end position="165"/>
    </location>
</feature>
<feature type="compositionally biased region" description="Basic and acidic residues" evidence="1">
    <location>
        <begin position="737"/>
        <end position="748"/>
    </location>
</feature>
<accession>A0A1S5VGV5</accession>